<dbReference type="AlphaFoldDB" id="A0A0D2LQC8"/>
<dbReference type="STRING" id="145388.A0A0D2LQC8"/>
<dbReference type="RefSeq" id="XP_013891151.1">
    <property type="nucleotide sequence ID" value="XM_014035697.1"/>
</dbReference>
<organism evidence="1 2">
    <name type="scientific">Monoraphidium neglectum</name>
    <dbReference type="NCBI Taxonomy" id="145388"/>
    <lineage>
        <taxon>Eukaryota</taxon>
        <taxon>Viridiplantae</taxon>
        <taxon>Chlorophyta</taxon>
        <taxon>core chlorophytes</taxon>
        <taxon>Chlorophyceae</taxon>
        <taxon>CS clade</taxon>
        <taxon>Sphaeropleales</taxon>
        <taxon>Selenastraceae</taxon>
        <taxon>Monoraphidium</taxon>
    </lineage>
</organism>
<dbReference type="Gene3D" id="1.10.510.10">
    <property type="entry name" value="Transferase(Phosphotransferase) domain 1"/>
    <property type="match status" value="1"/>
</dbReference>
<name>A0A0D2LQC8_9CHLO</name>
<gene>
    <name evidence="1" type="ORF">MNEG_15831</name>
</gene>
<evidence type="ECO:0000313" key="2">
    <source>
        <dbReference type="Proteomes" id="UP000054498"/>
    </source>
</evidence>
<dbReference type="GeneID" id="25733531"/>
<evidence type="ECO:0000313" key="1">
    <source>
        <dbReference type="EMBL" id="KIY92131.1"/>
    </source>
</evidence>
<sequence length="91" mass="9545">MAVADEQLQPVLPASLPASLLVLCHACCDFDPEMRPSFKTVVEELSAAIDEIKAAEAAAAARGGLLERLKNSSTVPASWVSVLGQLTSHIS</sequence>
<reference evidence="1 2" key="1">
    <citation type="journal article" date="2013" name="BMC Genomics">
        <title>Reconstruction of the lipid metabolism for the microalga Monoraphidium neglectum from its genome sequence reveals characteristics suitable for biofuel production.</title>
        <authorList>
            <person name="Bogen C."/>
            <person name="Al-Dilaimi A."/>
            <person name="Albersmeier A."/>
            <person name="Wichmann J."/>
            <person name="Grundmann M."/>
            <person name="Rupp O."/>
            <person name="Lauersen K.J."/>
            <person name="Blifernez-Klassen O."/>
            <person name="Kalinowski J."/>
            <person name="Goesmann A."/>
            <person name="Mussgnug J.H."/>
            <person name="Kruse O."/>
        </authorList>
    </citation>
    <scope>NUCLEOTIDE SEQUENCE [LARGE SCALE GENOMIC DNA]</scope>
    <source>
        <strain evidence="1 2">SAG 48.87</strain>
    </source>
</reference>
<accession>A0A0D2LQC8</accession>
<keyword evidence="2" id="KW-1185">Reference proteome</keyword>
<dbReference type="Proteomes" id="UP000054498">
    <property type="component" value="Unassembled WGS sequence"/>
</dbReference>
<protein>
    <recommendedName>
        <fullName evidence="3">Protein kinase domain-containing protein</fullName>
    </recommendedName>
</protein>
<dbReference type="KEGG" id="mng:MNEG_15831"/>
<dbReference type="EMBL" id="KK105924">
    <property type="protein sequence ID" value="KIY92131.1"/>
    <property type="molecule type" value="Genomic_DNA"/>
</dbReference>
<proteinExistence type="predicted"/>
<evidence type="ECO:0008006" key="3">
    <source>
        <dbReference type="Google" id="ProtNLM"/>
    </source>
</evidence>